<keyword evidence="2" id="KW-1185">Reference proteome</keyword>
<evidence type="ECO:0000313" key="1">
    <source>
        <dbReference type="EMBL" id="THU89607.1"/>
    </source>
</evidence>
<feature type="non-terminal residue" evidence="1">
    <location>
        <position position="87"/>
    </location>
</feature>
<gene>
    <name evidence="1" type="ORF">K435DRAFT_591789</name>
</gene>
<dbReference type="Proteomes" id="UP000297245">
    <property type="component" value="Unassembled WGS sequence"/>
</dbReference>
<dbReference type="OrthoDB" id="3031569at2759"/>
<evidence type="ECO:0000313" key="2">
    <source>
        <dbReference type="Proteomes" id="UP000297245"/>
    </source>
</evidence>
<feature type="non-terminal residue" evidence="1">
    <location>
        <position position="1"/>
    </location>
</feature>
<dbReference type="AlphaFoldDB" id="A0A4S8LKC6"/>
<sequence length="87" mass="10436">LLWIIRCERVIANDNTPFSEEEVENRWWKMMNDRLRLDARMTSKKFDGKAIPKRLVERTWKNLLYDETNLPEDWTNLAGVLVGIEQD</sequence>
<proteinExistence type="predicted"/>
<protein>
    <submittedName>
        <fullName evidence="1">Uncharacterized protein</fullName>
    </submittedName>
</protein>
<name>A0A4S8LKC6_DENBC</name>
<accession>A0A4S8LKC6</accession>
<dbReference type="EMBL" id="ML179362">
    <property type="protein sequence ID" value="THU89607.1"/>
    <property type="molecule type" value="Genomic_DNA"/>
</dbReference>
<organism evidence="1 2">
    <name type="scientific">Dendrothele bispora (strain CBS 962.96)</name>
    <dbReference type="NCBI Taxonomy" id="1314807"/>
    <lineage>
        <taxon>Eukaryota</taxon>
        <taxon>Fungi</taxon>
        <taxon>Dikarya</taxon>
        <taxon>Basidiomycota</taxon>
        <taxon>Agaricomycotina</taxon>
        <taxon>Agaricomycetes</taxon>
        <taxon>Agaricomycetidae</taxon>
        <taxon>Agaricales</taxon>
        <taxon>Agaricales incertae sedis</taxon>
        <taxon>Dendrothele</taxon>
    </lineage>
</organism>
<reference evidence="1 2" key="1">
    <citation type="journal article" date="2019" name="Nat. Ecol. Evol.">
        <title>Megaphylogeny resolves global patterns of mushroom evolution.</title>
        <authorList>
            <person name="Varga T."/>
            <person name="Krizsan K."/>
            <person name="Foldi C."/>
            <person name="Dima B."/>
            <person name="Sanchez-Garcia M."/>
            <person name="Sanchez-Ramirez S."/>
            <person name="Szollosi G.J."/>
            <person name="Szarkandi J.G."/>
            <person name="Papp V."/>
            <person name="Albert L."/>
            <person name="Andreopoulos W."/>
            <person name="Angelini C."/>
            <person name="Antonin V."/>
            <person name="Barry K.W."/>
            <person name="Bougher N.L."/>
            <person name="Buchanan P."/>
            <person name="Buyck B."/>
            <person name="Bense V."/>
            <person name="Catcheside P."/>
            <person name="Chovatia M."/>
            <person name="Cooper J."/>
            <person name="Damon W."/>
            <person name="Desjardin D."/>
            <person name="Finy P."/>
            <person name="Geml J."/>
            <person name="Haridas S."/>
            <person name="Hughes K."/>
            <person name="Justo A."/>
            <person name="Karasinski D."/>
            <person name="Kautmanova I."/>
            <person name="Kiss B."/>
            <person name="Kocsube S."/>
            <person name="Kotiranta H."/>
            <person name="LaButti K.M."/>
            <person name="Lechner B.E."/>
            <person name="Liimatainen K."/>
            <person name="Lipzen A."/>
            <person name="Lukacs Z."/>
            <person name="Mihaltcheva S."/>
            <person name="Morgado L.N."/>
            <person name="Niskanen T."/>
            <person name="Noordeloos M.E."/>
            <person name="Ohm R.A."/>
            <person name="Ortiz-Santana B."/>
            <person name="Ovrebo C."/>
            <person name="Racz N."/>
            <person name="Riley R."/>
            <person name="Savchenko A."/>
            <person name="Shiryaev A."/>
            <person name="Soop K."/>
            <person name="Spirin V."/>
            <person name="Szebenyi C."/>
            <person name="Tomsovsky M."/>
            <person name="Tulloss R.E."/>
            <person name="Uehling J."/>
            <person name="Grigoriev I.V."/>
            <person name="Vagvolgyi C."/>
            <person name="Papp T."/>
            <person name="Martin F.M."/>
            <person name="Miettinen O."/>
            <person name="Hibbett D.S."/>
            <person name="Nagy L.G."/>
        </authorList>
    </citation>
    <scope>NUCLEOTIDE SEQUENCE [LARGE SCALE GENOMIC DNA]</scope>
    <source>
        <strain evidence="1 2">CBS 962.96</strain>
    </source>
</reference>